<reference evidence="1" key="1">
    <citation type="submission" date="2006-10" db="EMBL/GenBank/DDBJ databases">
        <title>Complete sequence of Solibacter usitatus Ellin6076.</title>
        <authorList>
            <consortium name="US DOE Joint Genome Institute"/>
            <person name="Copeland A."/>
            <person name="Lucas S."/>
            <person name="Lapidus A."/>
            <person name="Barry K."/>
            <person name="Detter J.C."/>
            <person name="Glavina del Rio T."/>
            <person name="Hammon N."/>
            <person name="Israni S."/>
            <person name="Dalin E."/>
            <person name="Tice H."/>
            <person name="Pitluck S."/>
            <person name="Thompson L.S."/>
            <person name="Brettin T."/>
            <person name="Bruce D."/>
            <person name="Han C."/>
            <person name="Tapia R."/>
            <person name="Gilna P."/>
            <person name="Schmutz J."/>
            <person name="Larimer F."/>
            <person name="Land M."/>
            <person name="Hauser L."/>
            <person name="Kyrpides N."/>
            <person name="Mikhailova N."/>
            <person name="Janssen P.H."/>
            <person name="Kuske C.R."/>
            <person name="Richardson P."/>
        </authorList>
    </citation>
    <scope>NUCLEOTIDE SEQUENCE</scope>
    <source>
        <strain evidence="1">Ellin6076</strain>
    </source>
</reference>
<dbReference type="NCBIfam" id="NF011305">
    <property type="entry name" value="PRK14716.1-3"/>
    <property type="match status" value="1"/>
</dbReference>
<dbReference type="InterPro" id="IPR029044">
    <property type="entry name" value="Nucleotide-diphossugar_trans"/>
</dbReference>
<proteinExistence type="predicted"/>
<dbReference type="OrthoDB" id="9803238at2"/>
<evidence type="ECO:0000313" key="1">
    <source>
        <dbReference type="EMBL" id="ABJ86553.1"/>
    </source>
</evidence>
<dbReference type="HOGENOM" id="CLU_019733_2_0_0"/>
<dbReference type="EMBL" id="CP000473">
    <property type="protein sequence ID" value="ABJ86553.1"/>
    <property type="molecule type" value="Genomic_DNA"/>
</dbReference>
<dbReference type="SUPFAM" id="SSF53448">
    <property type="entry name" value="Nucleotide-diphospho-sugar transferases"/>
    <property type="match status" value="1"/>
</dbReference>
<gene>
    <name evidence="1" type="ordered locus">Acid_5606</name>
</gene>
<dbReference type="KEGG" id="sus:Acid_5606"/>
<dbReference type="eggNOG" id="COG1215">
    <property type="taxonomic scope" value="Bacteria"/>
</dbReference>
<dbReference type="Gene3D" id="3.90.550.10">
    <property type="entry name" value="Spore Coat Polysaccharide Biosynthesis Protein SpsA, Chain A"/>
    <property type="match status" value="1"/>
</dbReference>
<dbReference type="Pfam" id="PF13641">
    <property type="entry name" value="Glyco_tranf_2_3"/>
    <property type="match status" value="1"/>
</dbReference>
<dbReference type="AlphaFoldDB" id="Q01UW7"/>
<protein>
    <submittedName>
        <fullName evidence="1">Bacteriophage N4 receptor, outer membrane protein</fullName>
    </submittedName>
</protein>
<organism evidence="1">
    <name type="scientific">Solibacter usitatus (strain Ellin6076)</name>
    <dbReference type="NCBI Taxonomy" id="234267"/>
    <lineage>
        <taxon>Bacteria</taxon>
        <taxon>Pseudomonadati</taxon>
        <taxon>Acidobacteriota</taxon>
        <taxon>Terriglobia</taxon>
        <taxon>Bryobacterales</taxon>
        <taxon>Solibacteraceae</taxon>
        <taxon>Candidatus Solibacter</taxon>
    </lineage>
</organism>
<accession>Q01UW7</accession>
<keyword evidence="1" id="KW-0675">Receptor</keyword>
<sequence length="466" mass="52340">MPVAVWILISGLDDLFITMVGFATSRVRFPWPSSGDLKSAAEQPIAIFVPLWHEHRVIGRMLEHNLAAVRYGNYHVFAGVYPNDTPTLRAVELQAAVHPKIHTAICPHDGPTSKGDCLNWIYQHMRAWEARHGTRFRVVVLHDAEDLIDPESLRLINWFSRDYEMVQVPVLPLATAVKEWTHGLYCDEFAEYQRKDIPVRQQLGGFLPSNGVGTGFGRDALERLADGRNGRPFDPACLTEDYETGYLLHELGCRQIFLPVRFRENGPTATREFFPRGARAAISQRTRWVTGIALQSWERHGWRVPLSQLYWFWRDRKGLIGNLLSPAANLLFLYGAGSYAFSTGHPSAWHLGSHIPPWLAGSCRLTLAIAALQTGVRARSAALIYGWKFAAGVPLRMVWGNLVNFAATAMALWEFGNSRRRGGGLAWRKTDHMYPTALATSGVRYQPLLKNPIPDVASRAAAGEFY</sequence>
<dbReference type="CAZy" id="GT2">
    <property type="family name" value="Glycosyltransferase Family 2"/>
</dbReference>
<dbReference type="FunCoup" id="Q01UW7">
    <property type="interactions" value="47"/>
</dbReference>
<dbReference type="STRING" id="234267.Acid_5606"/>
<dbReference type="InParanoid" id="Q01UW7"/>
<name>Q01UW7_SOLUE</name>